<keyword evidence="4" id="KW-0863">Zinc-finger</keyword>
<dbReference type="InterPro" id="IPR013088">
    <property type="entry name" value="Znf_NHR/GATA"/>
</dbReference>
<evidence type="ECO:0000256" key="10">
    <source>
        <dbReference type="ARBA" id="ARBA00023015"/>
    </source>
</evidence>
<evidence type="ECO:0000256" key="6">
    <source>
        <dbReference type="ARBA" id="ARBA00022824"/>
    </source>
</evidence>
<feature type="transmembrane region" description="Helical" evidence="19">
    <location>
        <begin position="501"/>
        <end position="523"/>
    </location>
</feature>
<evidence type="ECO:0000256" key="14">
    <source>
        <dbReference type="ARBA" id="ARBA00023163"/>
    </source>
</evidence>
<comment type="subunit">
    <text evidence="18">Homodimer. Component of the gamma-secretase complex, a complex composed of a presenilin homodimer, nicastrin, aph1 and pen2.</text>
</comment>
<feature type="transmembrane region" description="Helical" evidence="19">
    <location>
        <begin position="193"/>
        <end position="211"/>
    </location>
</feature>
<dbReference type="GO" id="GO:0044351">
    <property type="term" value="P:macropinocytosis"/>
    <property type="evidence" value="ECO:0007669"/>
    <property type="project" value="UniProtKB-ARBA"/>
</dbReference>
<dbReference type="GO" id="GO:0006508">
    <property type="term" value="P:proteolysis"/>
    <property type="evidence" value="ECO:0007669"/>
    <property type="project" value="UniProtKB-KW"/>
</dbReference>
<dbReference type="Pfam" id="PF00104">
    <property type="entry name" value="Hormone_recep"/>
    <property type="match status" value="1"/>
</dbReference>
<keyword evidence="7" id="KW-0862">Zinc</keyword>
<feature type="region of interest" description="Disordered" evidence="20">
    <location>
        <begin position="1"/>
        <end position="67"/>
    </location>
</feature>
<dbReference type="GO" id="GO:0007219">
    <property type="term" value="P:Notch signaling pathway"/>
    <property type="evidence" value="ECO:0007669"/>
    <property type="project" value="UniProtKB-KW"/>
</dbReference>
<reference evidence="23 24" key="1">
    <citation type="submission" date="2024-10" db="EMBL/GenBank/DDBJ databases">
        <authorList>
            <person name="Kim D."/>
        </authorList>
    </citation>
    <scope>NUCLEOTIDE SEQUENCE [LARGE SCALE GENOMIC DNA]</scope>
    <source>
        <strain evidence="23">BH-2024</strain>
    </source>
</reference>
<dbReference type="EC" id="3.4.23.-" evidence="19"/>
<feature type="compositionally biased region" description="Low complexity" evidence="20">
    <location>
        <begin position="433"/>
        <end position="453"/>
    </location>
</feature>
<dbReference type="SUPFAM" id="SSF48508">
    <property type="entry name" value="Nuclear receptor ligand-binding domain"/>
    <property type="match status" value="1"/>
</dbReference>
<keyword evidence="13 19" id="KW-0472">Membrane</keyword>
<dbReference type="EMBL" id="JBICBT010001397">
    <property type="protein sequence ID" value="KAL3069226.1"/>
    <property type="molecule type" value="Genomic_DNA"/>
</dbReference>
<comment type="domain">
    <text evidence="19">The PAL motif is required for normal active site conformation.</text>
</comment>
<accession>A0ABD2HS65</accession>
<keyword evidence="19" id="KW-0645">Protease</keyword>
<feature type="transmembrane region" description="Helical" evidence="19">
    <location>
        <begin position="529"/>
        <end position="548"/>
    </location>
</feature>
<evidence type="ECO:0000256" key="7">
    <source>
        <dbReference type="ARBA" id="ARBA00022833"/>
    </source>
</evidence>
<keyword evidence="3" id="KW-0479">Metal-binding</keyword>
<dbReference type="GO" id="GO:0004190">
    <property type="term" value="F:aspartic-type endopeptidase activity"/>
    <property type="evidence" value="ECO:0007669"/>
    <property type="project" value="UniProtKB-UniRule"/>
</dbReference>
<name>A0ABD2HS65_9BILA</name>
<evidence type="ECO:0000256" key="8">
    <source>
        <dbReference type="ARBA" id="ARBA00022976"/>
    </source>
</evidence>
<dbReference type="PRINTS" id="PR01072">
    <property type="entry name" value="PRESENILIN"/>
</dbReference>
<evidence type="ECO:0000256" key="12">
    <source>
        <dbReference type="ARBA" id="ARBA00023125"/>
    </source>
</evidence>
<keyword evidence="2 19" id="KW-0812">Transmembrane</keyword>
<evidence type="ECO:0000256" key="4">
    <source>
        <dbReference type="ARBA" id="ARBA00022771"/>
    </source>
</evidence>
<feature type="compositionally biased region" description="Low complexity" evidence="20">
    <location>
        <begin position="20"/>
        <end position="38"/>
    </location>
</feature>
<dbReference type="Proteomes" id="UP001620626">
    <property type="component" value="Unassembled WGS sequence"/>
</dbReference>
<proteinExistence type="inferred from homology"/>
<dbReference type="SMART" id="SM00730">
    <property type="entry name" value="PSN"/>
    <property type="match status" value="1"/>
</dbReference>
<dbReference type="PRINTS" id="PR00047">
    <property type="entry name" value="STROIDFINGER"/>
</dbReference>
<comment type="function">
    <text evidence="17">Probable catalytic subunit of the gamma-secretase complex, an endoprotease complex that catalyzes the intramembrane cleavage of integral membrane proteins such as Notch receptors. Requires the other members of the gamma-secretase complex to have a protease activity.</text>
</comment>
<keyword evidence="16" id="KW-0539">Nucleus</keyword>
<evidence type="ECO:0000256" key="9">
    <source>
        <dbReference type="ARBA" id="ARBA00022989"/>
    </source>
</evidence>
<dbReference type="PANTHER" id="PTHR10202:SF13">
    <property type="entry name" value="PRESENILIN HOMOLOG"/>
    <property type="match status" value="1"/>
</dbReference>
<dbReference type="SMART" id="SM00399">
    <property type="entry name" value="ZnF_C4"/>
    <property type="match status" value="1"/>
</dbReference>
<feature type="compositionally biased region" description="Low complexity" evidence="20">
    <location>
        <begin position="389"/>
        <end position="402"/>
    </location>
</feature>
<comment type="similarity">
    <text evidence="1 19">Belongs to the peptidase A22A family.</text>
</comment>
<sequence>MELDTVPQHHSQPPHKSASDSRVAALSADAAQQQNQQGQEHEDATNGGRTGGGNGRRRQQSQPQHEEEYAALKYGASHVILLFVPVSICMAVVTMTVASVGFYSKNDGLYLPYTPFHSDTDNAGIILAQSIANALIMLGFVIVATVILVVLYYYRFYKTIHGWLIVSTVGLLTLFSFSFILEVFKNYNIPLDYPSLVIFLWNWCMVGMICIHWKGPLLLQQFYLIVVSALMALLFIKYLPDWTVWTVLAILSIWDLVAVLSPKGPLRILVETTQERNEPILPALIYSSTVTVLYSYVLHGVVSSAFIVGAGVGTNDDDGDEQQQRHPQPNDDATDGQQDAASTSGLLTTGTEEEEEAATAQTMATQAPVTTPLQRRGRSAGTSDGSANTLLTTVLTTSGGSTESRTQTLVASSSSASVDGDRRTSGAAAGVNRAMRTAAPPAVAAASGASARSRSPRHPASERAVPVTATAETGGVKLGLGDFIFYSVLVGKASSFGDWNVTIACYVSVLVGLAFTLMLLALYRKALPALPISIFTGISFFFATHWLITPFLAQMMKPNSVHQIRRYSFKCAVCSRSCQYFYYGVKCCEACKHFFRRSISLMKEYNCKNDEQCNAIKDQKCKRCRLKRCLSVGMNPRGVCTNKICGNDILAFVERFEQLDNDKRKLHNSIGQTNVQIGMELALAPNNGVNNGPSKWAEPDSILAQKNFAGFILLKHLLEIEQKVRKIRDSQTQVPEFFYDQCKSFEAIFGRKLNLLECSTKFSPKLPSPPPAPFYEAIRQYGPFCERPPYLAMDLLFVFEIAKTFPFFERISNNDKIALCSNIAMPLVTLCNGFYSAQQNSDVFCTPQGIMPIKLLENSYYNEDANVMGLADEVLRKAMEPFVRLKMSTEEFVLLRAVIYAQMVSPGLSEQAQKLLQTEAQKFSSLLMNILQINFGSEAGLRRYAELIALVEFAFNSGAKHRQMLTYVSYLLDPHFDLVMPQALAKVCTKGPAELNQINQSMLPFPFICL</sequence>
<feature type="compositionally biased region" description="Low complexity" evidence="20">
    <location>
        <begin position="340"/>
        <end position="350"/>
    </location>
</feature>
<evidence type="ECO:0000256" key="18">
    <source>
        <dbReference type="ARBA" id="ARBA00066080"/>
    </source>
</evidence>
<keyword evidence="11 19" id="KW-0333">Golgi apparatus</keyword>
<comment type="subcellular location">
    <subcellularLocation>
        <location evidence="19">Endoplasmic reticulum membrane</location>
        <topology evidence="19">Multi-pass membrane protein</topology>
    </subcellularLocation>
    <subcellularLocation>
        <location evidence="19">Golgi apparatus membrane</location>
        <topology evidence="19">Multi-pass membrane protein</topology>
    </subcellularLocation>
</comment>
<dbReference type="FunFam" id="1.10.472.100:FF:000003">
    <property type="entry name" value="Presenilin"/>
    <property type="match status" value="1"/>
</dbReference>
<keyword evidence="10" id="KW-0805">Transcription regulation</keyword>
<evidence type="ECO:0000256" key="1">
    <source>
        <dbReference type="ARBA" id="ARBA00008604"/>
    </source>
</evidence>
<dbReference type="InterPro" id="IPR000536">
    <property type="entry name" value="Nucl_hrmn_rcpt_lig-bd"/>
</dbReference>
<feature type="transmembrane region" description="Helical" evidence="19">
    <location>
        <begin position="123"/>
        <end position="153"/>
    </location>
</feature>
<comment type="function">
    <text evidence="19">Probable subunit of the gamma-secretase complex, an endoprotease complex that catalyzes the intramembrane cleavage of integral membrane proteins such as Notch receptors.</text>
</comment>
<dbReference type="InterPro" id="IPR001108">
    <property type="entry name" value="Peptidase_A22A"/>
</dbReference>
<evidence type="ECO:0000256" key="11">
    <source>
        <dbReference type="ARBA" id="ARBA00023034"/>
    </source>
</evidence>
<dbReference type="PROSITE" id="PS51843">
    <property type="entry name" value="NR_LBD"/>
    <property type="match status" value="1"/>
</dbReference>
<evidence type="ECO:0000256" key="15">
    <source>
        <dbReference type="ARBA" id="ARBA00023170"/>
    </source>
</evidence>
<keyword evidence="8 19" id="KW-0914">Notch signaling pathway</keyword>
<dbReference type="GO" id="GO:0003677">
    <property type="term" value="F:DNA binding"/>
    <property type="evidence" value="ECO:0007669"/>
    <property type="project" value="UniProtKB-KW"/>
</dbReference>
<dbReference type="AlphaFoldDB" id="A0ABD2HS65"/>
<evidence type="ECO:0000256" key="20">
    <source>
        <dbReference type="SAM" id="MobiDB-lite"/>
    </source>
</evidence>
<keyword evidence="14" id="KW-0804">Transcription</keyword>
<evidence type="ECO:0000259" key="21">
    <source>
        <dbReference type="PROSITE" id="PS51030"/>
    </source>
</evidence>
<keyword evidence="6 19" id="KW-0256">Endoplasmic reticulum</keyword>
<dbReference type="InterPro" id="IPR001628">
    <property type="entry name" value="Znf_hrmn_rcpt"/>
</dbReference>
<dbReference type="GO" id="GO:0000139">
    <property type="term" value="C:Golgi membrane"/>
    <property type="evidence" value="ECO:0007669"/>
    <property type="project" value="UniProtKB-SubCell"/>
</dbReference>
<keyword evidence="5 19" id="KW-0378">Hydrolase</keyword>
<dbReference type="Pfam" id="PF00105">
    <property type="entry name" value="zf-C4"/>
    <property type="match status" value="1"/>
</dbReference>
<dbReference type="Gene3D" id="1.10.472.100">
    <property type="entry name" value="Presenilin"/>
    <property type="match status" value="1"/>
</dbReference>
<feature type="domain" description="NR LBD" evidence="22">
    <location>
        <begin position="758"/>
        <end position="987"/>
    </location>
</feature>
<dbReference type="InterPro" id="IPR006639">
    <property type="entry name" value="Preselin/SPP"/>
</dbReference>
<comment type="caution">
    <text evidence="23">The sequence shown here is derived from an EMBL/GenBank/DDBJ whole genome shotgun (WGS) entry which is preliminary data.</text>
</comment>
<organism evidence="23 24">
    <name type="scientific">Heterodera trifolii</name>
    <dbReference type="NCBI Taxonomy" id="157864"/>
    <lineage>
        <taxon>Eukaryota</taxon>
        <taxon>Metazoa</taxon>
        <taxon>Ecdysozoa</taxon>
        <taxon>Nematoda</taxon>
        <taxon>Chromadorea</taxon>
        <taxon>Rhabditida</taxon>
        <taxon>Tylenchina</taxon>
        <taxon>Tylenchomorpha</taxon>
        <taxon>Tylenchoidea</taxon>
        <taxon>Heteroderidae</taxon>
        <taxon>Heteroderinae</taxon>
        <taxon>Heterodera</taxon>
    </lineage>
</organism>
<feature type="transmembrane region" description="Helical" evidence="19">
    <location>
        <begin position="218"/>
        <end position="236"/>
    </location>
</feature>
<dbReference type="GO" id="GO:0070765">
    <property type="term" value="C:gamma-secretase complex"/>
    <property type="evidence" value="ECO:0007669"/>
    <property type="project" value="UniProtKB-ARBA"/>
</dbReference>
<feature type="transmembrane region" description="Helical" evidence="19">
    <location>
        <begin position="79"/>
        <end position="103"/>
    </location>
</feature>
<feature type="compositionally biased region" description="Low complexity" evidence="20">
    <location>
        <begin position="358"/>
        <end position="367"/>
    </location>
</feature>
<evidence type="ECO:0000256" key="16">
    <source>
        <dbReference type="ARBA" id="ARBA00023242"/>
    </source>
</evidence>
<feature type="transmembrane region" description="Helical" evidence="19">
    <location>
        <begin position="242"/>
        <end position="260"/>
    </location>
</feature>
<evidence type="ECO:0000256" key="3">
    <source>
        <dbReference type="ARBA" id="ARBA00022723"/>
    </source>
</evidence>
<dbReference type="InterPro" id="IPR042524">
    <property type="entry name" value="Presenilin_C"/>
</dbReference>
<evidence type="ECO:0000259" key="22">
    <source>
        <dbReference type="PROSITE" id="PS51843"/>
    </source>
</evidence>
<evidence type="ECO:0000256" key="2">
    <source>
        <dbReference type="ARBA" id="ARBA00022692"/>
    </source>
</evidence>
<evidence type="ECO:0000256" key="5">
    <source>
        <dbReference type="ARBA" id="ARBA00022801"/>
    </source>
</evidence>
<dbReference type="Gene3D" id="1.10.565.10">
    <property type="entry name" value="Retinoid X Receptor"/>
    <property type="match status" value="1"/>
</dbReference>
<dbReference type="Gene3D" id="3.30.50.10">
    <property type="entry name" value="Erythroid Transcription Factor GATA-1, subunit A"/>
    <property type="match status" value="1"/>
</dbReference>
<dbReference type="SMART" id="SM00430">
    <property type="entry name" value="HOLI"/>
    <property type="match status" value="1"/>
</dbReference>
<keyword evidence="15" id="KW-0675">Receptor</keyword>
<feature type="transmembrane region" description="Helical" evidence="19">
    <location>
        <begin position="160"/>
        <end position="181"/>
    </location>
</feature>
<keyword evidence="24" id="KW-1185">Reference proteome</keyword>
<evidence type="ECO:0000256" key="19">
    <source>
        <dbReference type="RuleBase" id="RU361148"/>
    </source>
</evidence>
<dbReference type="GO" id="GO:0005789">
    <property type="term" value="C:endoplasmic reticulum membrane"/>
    <property type="evidence" value="ECO:0007669"/>
    <property type="project" value="UniProtKB-SubCell"/>
</dbReference>
<evidence type="ECO:0000313" key="24">
    <source>
        <dbReference type="Proteomes" id="UP001620626"/>
    </source>
</evidence>
<protein>
    <recommendedName>
        <fullName evidence="19">Presenilin</fullName>
        <ecNumber evidence="19">3.4.23.-</ecNumber>
    </recommendedName>
</protein>
<dbReference type="InterPro" id="IPR035500">
    <property type="entry name" value="NHR-like_dom_sf"/>
</dbReference>
<dbReference type="Pfam" id="PF01080">
    <property type="entry name" value="Presenilin"/>
    <property type="match status" value="1"/>
</dbReference>
<dbReference type="PROSITE" id="PS51030">
    <property type="entry name" value="NUCLEAR_REC_DBD_2"/>
    <property type="match status" value="1"/>
</dbReference>
<dbReference type="SUPFAM" id="SSF57716">
    <property type="entry name" value="Glucocorticoid receptor-like (DNA-binding domain)"/>
    <property type="match status" value="1"/>
</dbReference>
<dbReference type="PANTHER" id="PTHR10202">
    <property type="entry name" value="PRESENILIN"/>
    <property type="match status" value="1"/>
</dbReference>
<keyword evidence="12" id="KW-0238">DNA-binding</keyword>
<evidence type="ECO:0000256" key="13">
    <source>
        <dbReference type="ARBA" id="ARBA00023136"/>
    </source>
</evidence>
<dbReference type="GO" id="GO:0008270">
    <property type="term" value="F:zinc ion binding"/>
    <property type="evidence" value="ECO:0007669"/>
    <property type="project" value="UniProtKB-KW"/>
</dbReference>
<gene>
    <name evidence="23" type="ORF">niasHT_034456</name>
</gene>
<evidence type="ECO:0000256" key="17">
    <source>
        <dbReference type="ARBA" id="ARBA00053367"/>
    </source>
</evidence>
<evidence type="ECO:0000313" key="23">
    <source>
        <dbReference type="EMBL" id="KAL3069226.1"/>
    </source>
</evidence>
<feature type="domain" description="Nuclear receptor" evidence="21">
    <location>
        <begin position="568"/>
        <end position="641"/>
    </location>
</feature>
<feature type="region of interest" description="Disordered" evidence="20">
    <location>
        <begin position="313"/>
        <end position="467"/>
    </location>
</feature>
<keyword evidence="9 19" id="KW-1133">Transmembrane helix</keyword>